<dbReference type="Gene3D" id="3.20.20.70">
    <property type="entry name" value="Aldolase class I"/>
    <property type="match status" value="1"/>
</dbReference>
<dbReference type="PANTHER" id="PTHR35882:SF2">
    <property type="entry name" value="PELA"/>
    <property type="match status" value="1"/>
</dbReference>
<name>A0ABV3HE28_9ACTN</name>
<evidence type="ECO:0000313" key="3">
    <source>
        <dbReference type="EMBL" id="MEV4290784.1"/>
    </source>
</evidence>
<dbReference type="Proteomes" id="UP001552427">
    <property type="component" value="Unassembled WGS sequence"/>
</dbReference>
<gene>
    <name evidence="3" type="ORF">AB0K40_35185</name>
</gene>
<dbReference type="InterPro" id="IPR013785">
    <property type="entry name" value="Aldolase_TIM"/>
</dbReference>
<dbReference type="PANTHER" id="PTHR35882">
    <property type="entry name" value="PELA"/>
    <property type="match status" value="1"/>
</dbReference>
<keyword evidence="1" id="KW-0732">Signal</keyword>
<feature type="signal peptide" evidence="1">
    <location>
        <begin position="1"/>
        <end position="18"/>
    </location>
</feature>
<dbReference type="PROSITE" id="PS51257">
    <property type="entry name" value="PROKAR_LIPOPROTEIN"/>
    <property type="match status" value="1"/>
</dbReference>
<dbReference type="InterPro" id="IPR004352">
    <property type="entry name" value="GH114_TIM-barrel"/>
</dbReference>
<evidence type="ECO:0000313" key="4">
    <source>
        <dbReference type="Proteomes" id="UP001552427"/>
    </source>
</evidence>
<dbReference type="PRINTS" id="PR01545">
    <property type="entry name" value="THEMAYE10DUF"/>
</dbReference>
<evidence type="ECO:0000259" key="2">
    <source>
        <dbReference type="Pfam" id="PF03537"/>
    </source>
</evidence>
<organism evidence="3 4">
    <name type="scientific">Nonomuraea bangladeshensis</name>
    <dbReference type="NCBI Taxonomy" id="404385"/>
    <lineage>
        <taxon>Bacteria</taxon>
        <taxon>Bacillati</taxon>
        <taxon>Actinomycetota</taxon>
        <taxon>Actinomycetes</taxon>
        <taxon>Streptosporangiales</taxon>
        <taxon>Streptosporangiaceae</taxon>
        <taxon>Nonomuraea</taxon>
    </lineage>
</organism>
<dbReference type="EMBL" id="JBFARM010000012">
    <property type="protein sequence ID" value="MEV4290784.1"/>
    <property type="molecule type" value="Genomic_DNA"/>
</dbReference>
<dbReference type="InterPro" id="IPR017853">
    <property type="entry name" value="GH"/>
</dbReference>
<comment type="caution">
    <text evidence="3">The sequence shown here is derived from an EMBL/GenBank/DDBJ whole genome shotgun (WGS) entry which is preliminary data.</text>
</comment>
<feature type="domain" description="Glycoside-hydrolase family GH114 TIM-barrel" evidence="2">
    <location>
        <begin position="29"/>
        <end position="283"/>
    </location>
</feature>
<dbReference type="Pfam" id="PF03537">
    <property type="entry name" value="Glyco_hydro_114"/>
    <property type="match status" value="1"/>
</dbReference>
<evidence type="ECO:0000256" key="1">
    <source>
        <dbReference type="SAM" id="SignalP"/>
    </source>
</evidence>
<feature type="chain" id="PRO_5046318529" evidence="1">
    <location>
        <begin position="19"/>
        <end position="295"/>
    </location>
</feature>
<sequence>MRILLSIGLVLGSLACSAPQVPLTEVRSFTYVLQDYPKGRLDAIARAPHQLAIIDLSRDATIKGYFTAAEIAKVRASGKKVLAYFEIGSIETFRTEYRTLPGDLVLNVWPDWPDERFVRYWDRRWWDTVVKQRVDQALRAGFDGVYLDTPLAYEEIDLKRTPGETRGSLGRKMTDLIVRISKYAKAQRPGFLVVPQNSPELRLHSGYVQAIDGIGMEELFFKATDDPCTEDWCAENLRHALALRKQGKAVLATDYARRPVNVTAACARYGRHGMAGNATTVELDRISDPCSKRGS</sequence>
<keyword evidence="4" id="KW-1185">Reference proteome</keyword>
<reference evidence="3 4" key="1">
    <citation type="submission" date="2024-06" db="EMBL/GenBank/DDBJ databases">
        <title>The Natural Products Discovery Center: Release of the First 8490 Sequenced Strains for Exploring Actinobacteria Biosynthetic Diversity.</title>
        <authorList>
            <person name="Kalkreuter E."/>
            <person name="Kautsar S.A."/>
            <person name="Yang D."/>
            <person name="Bader C.D."/>
            <person name="Teijaro C.N."/>
            <person name="Fluegel L."/>
            <person name="Davis C.M."/>
            <person name="Simpson J.R."/>
            <person name="Lauterbach L."/>
            <person name="Steele A.D."/>
            <person name="Gui C."/>
            <person name="Meng S."/>
            <person name="Li G."/>
            <person name="Viehrig K."/>
            <person name="Ye F."/>
            <person name="Su P."/>
            <person name="Kiefer A.F."/>
            <person name="Nichols A."/>
            <person name="Cepeda A.J."/>
            <person name="Yan W."/>
            <person name="Fan B."/>
            <person name="Jiang Y."/>
            <person name="Adhikari A."/>
            <person name="Zheng C.-J."/>
            <person name="Schuster L."/>
            <person name="Cowan T.M."/>
            <person name="Smanski M.J."/>
            <person name="Chevrette M.G."/>
            <person name="De Carvalho L.P.S."/>
            <person name="Shen B."/>
        </authorList>
    </citation>
    <scope>NUCLEOTIDE SEQUENCE [LARGE SCALE GENOMIC DNA]</scope>
    <source>
        <strain evidence="3 4">NPDC049574</strain>
    </source>
</reference>
<protein>
    <submittedName>
        <fullName evidence="3">Endo alpha-1,4 polygalactosaminidase</fullName>
    </submittedName>
</protein>
<dbReference type="RefSeq" id="WP_364458178.1">
    <property type="nucleotide sequence ID" value="NZ_JBFARM010000012.1"/>
</dbReference>
<dbReference type="SUPFAM" id="SSF51445">
    <property type="entry name" value="(Trans)glycosidases"/>
    <property type="match status" value="1"/>
</dbReference>
<proteinExistence type="predicted"/>
<accession>A0ABV3HE28</accession>
<dbReference type="InterPro" id="IPR016062">
    <property type="entry name" value="TM1410-rel"/>
</dbReference>